<dbReference type="Pfam" id="PF07714">
    <property type="entry name" value="PK_Tyr_Ser-Thr"/>
    <property type="match status" value="1"/>
</dbReference>
<evidence type="ECO:0000256" key="6">
    <source>
        <dbReference type="ARBA" id="ARBA00022527"/>
    </source>
</evidence>
<keyword evidence="7" id="KW-0808">Transferase</keyword>
<evidence type="ECO:0000256" key="3">
    <source>
        <dbReference type="ARBA" id="ARBA00010217"/>
    </source>
</evidence>
<evidence type="ECO:0000256" key="2">
    <source>
        <dbReference type="ARBA" id="ARBA00008536"/>
    </source>
</evidence>
<evidence type="ECO:0000256" key="7">
    <source>
        <dbReference type="ARBA" id="ARBA00022679"/>
    </source>
</evidence>
<keyword evidence="5" id="KW-1003">Cell membrane</keyword>
<evidence type="ECO:0000256" key="1">
    <source>
        <dbReference type="ARBA" id="ARBA00004251"/>
    </source>
</evidence>
<keyword evidence="6 19" id="KW-0723">Serine/threonine-protein kinase</keyword>
<evidence type="ECO:0000256" key="5">
    <source>
        <dbReference type="ARBA" id="ARBA00022475"/>
    </source>
</evidence>
<evidence type="ECO:0000256" key="22">
    <source>
        <dbReference type="SAM" id="SignalP"/>
    </source>
</evidence>
<dbReference type="Pfam" id="PF00139">
    <property type="entry name" value="Lectin_legB"/>
    <property type="match status" value="1"/>
</dbReference>
<feature type="transmembrane region" description="Helical" evidence="21">
    <location>
        <begin position="175"/>
        <end position="195"/>
    </location>
</feature>
<feature type="chain" id="PRO_5014187622" description="non-specific serine/threonine protein kinase" evidence="22">
    <location>
        <begin position="23"/>
        <end position="389"/>
    </location>
</feature>
<dbReference type="PANTHER" id="PTHR27007">
    <property type="match status" value="1"/>
</dbReference>
<name>A0A2I0HNA0_PUNGR</name>
<keyword evidence="10" id="KW-0430">Lectin</keyword>
<dbReference type="InterPro" id="IPR050528">
    <property type="entry name" value="L-type_Lectin-RKs"/>
</dbReference>
<dbReference type="PROSITE" id="PS00108">
    <property type="entry name" value="PROTEIN_KINASE_ST"/>
    <property type="match status" value="1"/>
</dbReference>
<evidence type="ECO:0000313" key="24">
    <source>
        <dbReference type="EMBL" id="PKI33217.1"/>
    </source>
</evidence>
<dbReference type="InterPro" id="IPR001245">
    <property type="entry name" value="Ser-Thr/Tyr_kinase_cat_dom"/>
</dbReference>
<feature type="compositionally biased region" description="Low complexity" evidence="20">
    <location>
        <begin position="153"/>
        <end position="169"/>
    </location>
</feature>
<evidence type="ECO:0000256" key="13">
    <source>
        <dbReference type="ARBA" id="ARBA00022840"/>
    </source>
</evidence>
<keyword evidence="12" id="KW-0418">Kinase</keyword>
<dbReference type="STRING" id="22663.A0A2I0HNA0"/>
<feature type="domain" description="Protein kinase" evidence="23">
    <location>
        <begin position="197"/>
        <end position="389"/>
    </location>
</feature>
<evidence type="ECO:0000256" key="20">
    <source>
        <dbReference type="SAM" id="MobiDB-lite"/>
    </source>
</evidence>
<dbReference type="InterPro" id="IPR000719">
    <property type="entry name" value="Prot_kinase_dom"/>
</dbReference>
<dbReference type="PROSITE" id="PS00107">
    <property type="entry name" value="PROTEIN_KINASE_ATP"/>
    <property type="match status" value="1"/>
</dbReference>
<evidence type="ECO:0000256" key="17">
    <source>
        <dbReference type="ARBA" id="ARBA00023180"/>
    </source>
</evidence>
<keyword evidence="15 21" id="KW-0472">Membrane</keyword>
<comment type="subcellular location">
    <subcellularLocation>
        <location evidence="1">Cell membrane</location>
        <topology evidence="1">Single-pass type I membrane protein</topology>
    </subcellularLocation>
</comment>
<comment type="similarity">
    <text evidence="19">Belongs to the protein kinase superfamily.</text>
</comment>
<dbReference type="PROSITE" id="PS50011">
    <property type="entry name" value="PROTEIN_KINASE_DOM"/>
    <property type="match status" value="1"/>
</dbReference>
<dbReference type="InterPro" id="IPR001220">
    <property type="entry name" value="Legume_lectin_dom"/>
</dbReference>
<comment type="similarity">
    <text evidence="3">In the C-terminal section; belongs to the protein kinase superfamily. Ser/Thr protein kinase family.</text>
</comment>
<dbReference type="GO" id="GO:0004674">
    <property type="term" value="F:protein serine/threonine kinase activity"/>
    <property type="evidence" value="ECO:0007669"/>
    <property type="project" value="UniProtKB-KW"/>
</dbReference>
<dbReference type="InterPro" id="IPR019825">
    <property type="entry name" value="Lectin_legB_Mn/Ca_BS"/>
</dbReference>
<organism evidence="24 25">
    <name type="scientific">Punica granatum</name>
    <name type="common">Pomegranate</name>
    <dbReference type="NCBI Taxonomy" id="22663"/>
    <lineage>
        <taxon>Eukaryota</taxon>
        <taxon>Viridiplantae</taxon>
        <taxon>Streptophyta</taxon>
        <taxon>Embryophyta</taxon>
        <taxon>Tracheophyta</taxon>
        <taxon>Spermatophyta</taxon>
        <taxon>Magnoliopsida</taxon>
        <taxon>eudicotyledons</taxon>
        <taxon>Gunneridae</taxon>
        <taxon>Pentapetalae</taxon>
        <taxon>rosids</taxon>
        <taxon>malvids</taxon>
        <taxon>Myrtales</taxon>
        <taxon>Lythraceae</taxon>
        <taxon>Punica</taxon>
    </lineage>
</organism>
<keyword evidence="11 18" id="KW-0547">Nucleotide-binding</keyword>
<dbReference type="InterPro" id="IPR013320">
    <property type="entry name" value="ConA-like_dom_sf"/>
</dbReference>
<dbReference type="GO" id="GO:0002229">
    <property type="term" value="P:defense response to oomycetes"/>
    <property type="evidence" value="ECO:0007669"/>
    <property type="project" value="UniProtKB-ARBA"/>
</dbReference>
<dbReference type="EMBL" id="PGOL01006847">
    <property type="protein sequence ID" value="PKI33217.1"/>
    <property type="molecule type" value="Genomic_DNA"/>
</dbReference>
<keyword evidence="16" id="KW-0675">Receptor</keyword>
<dbReference type="AlphaFoldDB" id="A0A2I0HNA0"/>
<keyword evidence="13 18" id="KW-0067">ATP-binding</keyword>
<gene>
    <name evidence="24" type="ORF">CRG98_046386</name>
</gene>
<feature type="binding site" evidence="18">
    <location>
        <position position="227"/>
    </location>
    <ligand>
        <name>ATP</name>
        <dbReference type="ChEBI" id="CHEBI:30616"/>
    </ligand>
</feature>
<dbReference type="Gene3D" id="1.10.510.10">
    <property type="entry name" value="Transferase(Phosphotransferase) domain 1"/>
    <property type="match status" value="1"/>
</dbReference>
<dbReference type="GO" id="GO:0030246">
    <property type="term" value="F:carbohydrate binding"/>
    <property type="evidence" value="ECO:0007669"/>
    <property type="project" value="UniProtKB-KW"/>
</dbReference>
<evidence type="ECO:0000256" key="16">
    <source>
        <dbReference type="ARBA" id="ARBA00023170"/>
    </source>
</evidence>
<keyword evidence="14 21" id="KW-1133">Transmembrane helix</keyword>
<evidence type="ECO:0000256" key="10">
    <source>
        <dbReference type="ARBA" id="ARBA00022734"/>
    </source>
</evidence>
<keyword evidence="17" id="KW-0325">Glycoprotein</keyword>
<dbReference type="InterPro" id="IPR011009">
    <property type="entry name" value="Kinase-like_dom_sf"/>
</dbReference>
<dbReference type="InterPro" id="IPR017441">
    <property type="entry name" value="Protein_kinase_ATP_BS"/>
</dbReference>
<evidence type="ECO:0000256" key="21">
    <source>
        <dbReference type="SAM" id="Phobius"/>
    </source>
</evidence>
<comment type="similarity">
    <text evidence="2">In the N-terminal section; belongs to the leguminous lectin family.</text>
</comment>
<evidence type="ECO:0000256" key="19">
    <source>
        <dbReference type="RuleBase" id="RU000304"/>
    </source>
</evidence>
<dbReference type="GO" id="GO:0005524">
    <property type="term" value="F:ATP binding"/>
    <property type="evidence" value="ECO:0007669"/>
    <property type="project" value="UniProtKB-UniRule"/>
</dbReference>
<dbReference type="SUPFAM" id="SSF49899">
    <property type="entry name" value="Concanavalin A-like lectins/glucanases"/>
    <property type="match status" value="1"/>
</dbReference>
<evidence type="ECO:0000256" key="15">
    <source>
        <dbReference type="ARBA" id="ARBA00023136"/>
    </source>
</evidence>
<evidence type="ECO:0000256" key="11">
    <source>
        <dbReference type="ARBA" id="ARBA00022741"/>
    </source>
</evidence>
<keyword evidence="25" id="KW-1185">Reference proteome</keyword>
<evidence type="ECO:0000256" key="9">
    <source>
        <dbReference type="ARBA" id="ARBA00022729"/>
    </source>
</evidence>
<dbReference type="Proteomes" id="UP000233551">
    <property type="component" value="Unassembled WGS sequence"/>
</dbReference>
<accession>A0A2I0HNA0</accession>
<dbReference type="SMART" id="SM00220">
    <property type="entry name" value="S_TKc"/>
    <property type="match status" value="1"/>
</dbReference>
<feature type="signal peptide" evidence="22">
    <location>
        <begin position="1"/>
        <end position="22"/>
    </location>
</feature>
<evidence type="ECO:0000256" key="18">
    <source>
        <dbReference type="PROSITE-ProRule" id="PRU10141"/>
    </source>
</evidence>
<dbReference type="SUPFAM" id="SSF56112">
    <property type="entry name" value="Protein kinase-like (PK-like)"/>
    <property type="match status" value="1"/>
</dbReference>
<evidence type="ECO:0000256" key="14">
    <source>
        <dbReference type="ARBA" id="ARBA00022989"/>
    </source>
</evidence>
<evidence type="ECO:0000256" key="12">
    <source>
        <dbReference type="ARBA" id="ARBA00022777"/>
    </source>
</evidence>
<keyword evidence="8 21" id="KW-0812">Transmembrane</keyword>
<keyword evidence="9 22" id="KW-0732">Signal</keyword>
<evidence type="ECO:0000259" key="23">
    <source>
        <dbReference type="PROSITE" id="PS50011"/>
    </source>
</evidence>
<dbReference type="EC" id="2.7.11.1" evidence="4"/>
<evidence type="ECO:0000313" key="25">
    <source>
        <dbReference type="Proteomes" id="UP000233551"/>
    </source>
</evidence>
<dbReference type="FunFam" id="1.10.510.10:FF:000240">
    <property type="entry name" value="Lectin-domain containing receptor kinase A4.3"/>
    <property type="match status" value="1"/>
</dbReference>
<dbReference type="PROSITE" id="PS00307">
    <property type="entry name" value="LECTIN_LEGUME_BETA"/>
    <property type="match status" value="1"/>
</dbReference>
<evidence type="ECO:0000256" key="8">
    <source>
        <dbReference type="ARBA" id="ARBA00022692"/>
    </source>
</evidence>
<dbReference type="Gene3D" id="2.60.120.200">
    <property type="match status" value="1"/>
</dbReference>
<reference evidence="24 25" key="1">
    <citation type="submission" date="2017-11" db="EMBL/GenBank/DDBJ databases">
        <title>De-novo sequencing of pomegranate (Punica granatum L.) genome.</title>
        <authorList>
            <person name="Akparov Z."/>
            <person name="Amiraslanov A."/>
            <person name="Hajiyeva S."/>
            <person name="Abbasov M."/>
            <person name="Kaur K."/>
            <person name="Hamwieh A."/>
            <person name="Solovyev V."/>
            <person name="Salamov A."/>
            <person name="Braich B."/>
            <person name="Kosarev P."/>
            <person name="Mahmoud A."/>
            <person name="Hajiyev E."/>
            <person name="Babayeva S."/>
            <person name="Izzatullayeva V."/>
            <person name="Mammadov A."/>
            <person name="Mammadov A."/>
            <person name="Sharifova S."/>
            <person name="Ojaghi J."/>
            <person name="Eynullazada K."/>
            <person name="Bayramov B."/>
            <person name="Abdulazimova A."/>
            <person name="Shahmuradov I."/>
        </authorList>
    </citation>
    <scope>NUCLEOTIDE SEQUENCE [LARGE SCALE GENOMIC DNA]</scope>
    <source>
        <strain evidence="25">cv. AG2017</strain>
        <tissue evidence="24">Leaf</tissue>
    </source>
</reference>
<sequence length="389" mass="42885">MELKMAITILLFVITLPPTLFGSNDTTEFNYQRIDSNNVDIKYSENASVGNDAIAVTTNQANRDLYSSIECCVLQADAPLDGMAFFLASNGWDIPKSSGGGWLGLVSNQHPNSSSHDYPFVAVEFDTFSNDWDPKTGTDVTNSAQNPPTSSLPGASSNSPPTSSAPGTSRKSKTWIWAITGLGSFAFLGVIIVIFPFRRHRQLGEGGFGKVHEGYLSKLKTKVAIKKVTPNSTQGMKEYVAEVKAVSQLRHRSLVQLVGWRHRKKELLLIYEFMSNGSLDTHLFKGKSLLTWEILYKIAQDMASSLLYLHEEWAQCVVHRDIKCSNIMLDSSFNAKLGDLGLARIDDHGKGSQTTVLAGTMGYMAPECLYTGKASKESDVYSFCVSHWR</sequence>
<protein>
    <recommendedName>
        <fullName evidence="4">non-specific serine/threonine protein kinase</fullName>
        <ecNumber evidence="4">2.7.11.1</ecNumber>
    </recommendedName>
</protein>
<dbReference type="Gene3D" id="3.30.200.20">
    <property type="entry name" value="Phosphorylase Kinase, domain 1"/>
    <property type="match status" value="1"/>
</dbReference>
<feature type="compositionally biased region" description="Polar residues" evidence="20">
    <location>
        <begin position="138"/>
        <end position="152"/>
    </location>
</feature>
<comment type="caution">
    <text evidence="24">The sequence shown here is derived from an EMBL/GenBank/DDBJ whole genome shotgun (WGS) entry which is preliminary data.</text>
</comment>
<dbReference type="GO" id="GO:0005886">
    <property type="term" value="C:plasma membrane"/>
    <property type="evidence" value="ECO:0007669"/>
    <property type="project" value="UniProtKB-SubCell"/>
</dbReference>
<feature type="region of interest" description="Disordered" evidence="20">
    <location>
        <begin position="134"/>
        <end position="169"/>
    </location>
</feature>
<evidence type="ECO:0000256" key="4">
    <source>
        <dbReference type="ARBA" id="ARBA00012513"/>
    </source>
</evidence>
<proteinExistence type="inferred from homology"/>
<dbReference type="InterPro" id="IPR008271">
    <property type="entry name" value="Ser/Thr_kinase_AS"/>
</dbReference>